<dbReference type="InterPro" id="IPR029058">
    <property type="entry name" value="AB_hydrolase_fold"/>
</dbReference>
<gene>
    <name evidence="2" type="ORF">NYZ99_05125</name>
</gene>
<reference evidence="2" key="1">
    <citation type="submission" date="2022-09" db="EMBL/GenBank/DDBJ databases">
        <title>Maribacter litopenaei sp. nov., isolated from the intestinal tract of the Pacific White Shrimp, Litopenaeus vannamei.</title>
        <authorList>
            <person name="Kim S.Y."/>
            <person name="Hwang C.Y."/>
        </authorList>
    </citation>
    <scope>NUCLEOTIDE SEQUENCE</scope>
    <source>
        <strain evidence="2">HL-LV01</strain>
    </source>
</reference>
<accession>A0ABY5YD48</accession>
<dbReference type="InterPro" id="IPR000073">
    <property type="entry name" value="AB_hydrolase_1"/>
</dbReference>
<dbReference type="RefSeq" id="WP_260574173.1">
    <property type="nucleotide sequence ID" value="NZ_CP104205.1"/>
</dbReference>
<evidence type="ECO:0000313" key="3">
    <source>
        <dbReference type="Proteomes" id="UP001059209"/>
    </source>
</evidence>
<dbReference type="InterPro" id="IPR052370">
    <property type="entry name" value="Meta-cleavage_hydrolase"/>
</dbReference>
<dbReference type="PANTHER" id="PTHR43139:SF52">
    <property type="entry name" value="SI:DKEY-122A22.2"/>
    <property type="match status" value="1"/>
</dbReference>
<dbReference type="SUPFAM" id="SSF53474">
    <property type="entry name" value="alpha/beta-Hydrolases"/>
    <property type="match status" value="1"/>
</dbReference>
<protein>
    <submittedName>
        <fullName evidence="2">Alpha/beta hydrolase</fullName>
    </submittedName>
</protein>
<sequence length="287" mass="33136">MLSHTIYLNHSSLPWVTFIDGAGGIFSLWEKQLPEFKLHYNILVIGLKDLESPLNSIEDLRVEAISTGILHVLDYRNIDRSHFIGLSLGTVFIKNFALKYPNRIESMILAGAIAKINYRLRFLFQMQKWVKTLFSFSTQFNFFTYLLLPNRNHKESREFLKEQSINWNNEEFLKWVQFTKKLNPVLKYLYSEQTNVPSLYVMGEEDRLFLPAVKKMAPHNSGSLLFIIQDCGHLVNIEQAVLFNKMVIGYLVGFEGVPLNNRIGIESSSKCSPEEVLIANSNNHSKK</sequence>
<keyword evidence="3" id="KW-1185">Reference proteome</keyword>
<dbReference type="Pfam" id="PF00561">
    <property type="entry name" value="Abhydrolase_1"/>
    <property type="match status" value="1"/>
</dbReference>
<proteinExistence type="predicted"/>
<feature type="domain" description="AB hydrolase-1" evidence="1">
    <location>
        <begin position="15"/>
        <end position="238"/>
    </location>
</feature>
<dbReference type="EMBL" id="CP104205">
    <property type="protein sequence ID" value="UWX55801.1"/>
    <property type="molecule type" value="Genomic_DNA"/>
</dbReference>
<keyword evidence="2" id="KW-0378">Hydrolase</keyword>
<dbReference type="Gene3D" id="3.40.50.1820">
    <property type="entry name" value="alpha/beta hydrolase"/>
    <property type="match status" value="1"/>
</dbReference>
<organism evidence="2 3">
    <name type="scientific">Maribacter litopenaei</name>
    <dbReference type="NCBI Taxonomy" id="2976127"/>
    <lineage>
        <taxon>Bacteria</taxon>
        <taxon>Pseudomonadati</taxon>
        <taxon>Bacteroidota</taxon>
        <taxon>Flavobacteriia</taxon>
        <taxon>Flavobacteriales</taxon>
        <taxon>Flavobacteriaceae</taxon>
        <taxon>Maribacter</taxon>
    </lineage>
</organism>
<evidence type="ECO:0000259" key="1">
    <source>
        <dbReference type="Pfam" id="PF00561"/>
    </source>
</evidence>
<dbReference type="PANTHER" id="PTHR43139">
    <property type="entry name" value="SI:DKEY-122A22.2"/>
    <property type="match status" value="1"/>
</dbReference>
<dbReference type="GO" id="GO:0016787">
    <property type="term" value="F:hydrolase activity"/>
    <property type="evidence" value="ECO:0007669"/>
    <property type="project" value="UniProtKB-KW"/>
</dbReference>
<evidence type="ECO:0000313" key="2">
    <source>
        <dbReference type="EMBL" id="UWX55801.1"/>
    </source>
</evidence>
<name>A0ABY5YD48_9FLAO</name>
<dbReference type="Proteomes" id="UP001059209">
    <property type="component" value="Chromosome"/>
</dbReference>